<dbReference type="InterPro" id="IPR012338">
    <property type="entry name" value="Beta-lactam/transpept-like"/>
</dbReference>
<feature type="domain" description="Beta-lactamase-related" evidence="3">
    <location>
        <begin position="466"/>
        <end position="855"/>
    </location>
</feature>
<keyword evidence="1" id="KW-0378">Hydrolase</keyword>
<gene>
    <name evidence="4" type="ORF">DDZ16_03340</name>
</gene>
<dbReference type="InterPro" id="IPR050789">
    <property type="entry name" value="Diverse_Enzym_Activities"/>
</dbReference>
<organism evidence="4 5">
    <name type="scientific">Marinilabilia rubra</name>
    <dbReference type="NCBI Taxonomy" id="2162893"/>
    <lineage>
        <taxon>Bacteria</taxon>
        <taxon>Pseudomonadati</taxon>
        <taxon>Bacteroidota</taxon>
        <taxon>Bacteroidia</taxon>
        <taxon>Marinilabiliales</taxon>
        <taxon>Marinilabiliaceae</taxon>
        <taxon>Marinilabilia</taxon>
    </lineage>
</organism>
<feature type="signal peptide" evidence="2">
    <location>
        <begin position="1"/>
        <end position="22"/>
    </location>
</feature>
<dbReference type="EMBL" id="QEWP01000002">
    <property type="protein sequence ID" value="PWE00893.1"/>
    <property type="molecule type" value="Genomic_DNA"/>
</dbReference>
<dbReference type="Gene3D" id="3.40.710.10">
    <property type="entry name" value="DD-peptidase/beta-lactamase superfamily"/>
    <property type="match status" value="1"/>
</dbReference>
<evidence type="ECO:0000313" key="5">
    <source>
        <dbReference type="Proteomes" id="UP000244956"/>
    </source>
</evidence>
<evidence type="ECO:0000259" key="3">
    <source>
        <dbReference type="Pfam" id="PF00144"/>
    </source>
</evidence>
<dbReference type="AlphaFoldDB" id="A0A2U2BCY0"/>
<name>A0A2U2BCY0_9BACT</name>
<dbReference type="PANTHER" id="PTHR43283">
    <property type="entry name" value="BETA-LACTAMASE-RELATED"/>
    <property type="match status" value="1"/>
</dbReference>
<protein>
    <submittedName>
        <fullName evidence="4">Beta-N-acetylhexosaminidase</fullName>
    </submittedName>
</protein>
<dbReference type="InterPro" id="IPR001466">
    <property type="entry name" value="Beta-lactam-related"/>
</dbReference>
<dbReference type="GO" id="GO:0016787">
    <property type="term" value="F:hydrolase activity"/>
    <property type="evidence" value="ECO:0007669"/>
    <property type="project" value="UniProtKB-KW"/>
</dbReference>
<keyword evidence="2" id="KW-0732">Signal</keyword>
<proteinExistence type="predicted"/>
<sequence length="880" mass="100414">MVREKVLYLCIVCLVFQISVHAQLSDKEGGDGYDNYASEVLQNMTLSDKVALLLLPSQNDYYTFSPEKLPYSQNLLLSNQWLINGIEGFATGEVDVPFPDIRAISHLEDEATLEILRNDLLHFAAQEGYKAVVASNHYLFSGTGINYIDEPKDDRDFTLWFLGNQREDNLPVFEMPADLFSKNIPLRKISFNSGSSQSVQPWVLHQDKKKPENFEDLLSYGGVFLADNPEREHARILRAFQSNMLQEDDLNRACERLLTKINEAGIRLPDVNRIPEGVRMFARRRTFEEGLHYFSEHREPFFPANLSTINIELIADVEDQKAEAFAQMVDFHLPNFETSSQPGDYLLWLFDGENLTDSILADRMSEIRQGHPNSGIALFLADAGSYFQNHPLPYGIDALFTGSSDWPLVWEYLGQAAFSGVPLKKSVRREECFSGVRHLSRELPKTRLKIGIPEEVALHRDSLNKIDELIAEAIQTKATPGAQVLIARDGIVVWNKSYGYHTYQKKYPVKTNDIYDLASVTKVTATVPSLMKLYEEQAWALKDSLGRFFVESDTTEKSGITIKDLLLHESGLPSFIPFYLNTIDKDRLNGNVFGRRYSWKYNIKLDNYIYLNRTVSYRRDVFHSKADSVFSIPVAENMFMNTGYLDSIMHQVLEAPMRTRHNYLYSDLGFYFLGQLIPKLSGHSLNYFSRMHFYNPIGMYNTSFLPSMVFSRNKIVPTEDDRAFRKQLLDGWVHDPGAAMMGGVAGHAGLFSNSLDLAKLMQLYLNGGTYGGKRYLEDSVLEMFTGTYNDENRRGLGFDKPQPDTTKVSPASYYASPASFGHSGFTGTLVWADPETRLIYIFLSNRIHPNQYNKKLIEENYRTRLQDIAYRAIISSSREE</sequence>
<dbReference type="OrthoDB" id="9805821at2"/>
<dbReference type="PANTHER" id="PTHR43283:SF11">
    <property type="entry name" value="BETA-LACTAMASE-RELATED DOMAIN-CONTAINING PROTEIN"/>
    <property type="match status" value="1"/>
</dbReference>
<comment type="caution">
    <text evidence="4">The sequence shown here is derived from an EMBL/GenBank/DDBJ whole genome shotgun (WGS) entry which is preliminary data.</text>
</comment>
<evidence type="ECO:0000256" key="2">
    <source>
        <dbReference type="SAM" id="SignalP"/>
    </source>
</evidence>
<reference evidence="4 5" key="1">
    <citation type="submission" date="2018-05" db="EMBL/GenBank/DDBJ databases">
        <title>Marinilabilia rubrum sp. nov., isolated from saltern sediment.</title>
        <authorList>
            <person name="Zhang R."/>
        </authorList>
    </citation>
    <scope>NUCLEOTIDE SEQUENCE [LARGE SCALE GENOMIC DNA]</scope>
    <source>
        <strain evidence="4 5">WTE16</strain>
    </source>
</reference>
<evidence type="ECO:0000256" key="1">
    <source>
        <dbReference type="ARBA" id="ARBA00022801"/>
    </source>
</evidence>
<dbReference type="SUPFAM" id="SSF56601">
    <property type="entry name" value="beta-lactamase/transpeptidase-like"/>
    <property type="match status" value="1"/>
</dbReference>
<dbReference type="Pfam" id="PF00144">
    <property type="entry name" value="Beta-lactamase"/>
    <property type="match status" value="1"/>
</dbReference>
<accession>A0A2U2BCY0</accession>
<evidence type="ECO:0000313" key="4">
    <source>
        <dbReference type="EMBL" id="PWE00893.1"/>
    </source>
</evidence>
<keyword evidence="5" id="KW-1185">Reference proteome</keyword>
<dbReference type="Proteomes" id="UP000244956">
    <property type="component" value="Unassembled WGS sequence"/>
</dbReference>
<feature type="chain" id="PRO_5015483446" evidence="2">
    <location>
        <begin position="23"/>
        <end position="880"/>
    </location>
</feature>